<gene>
    <name evidence="1" type="ORF">Apau_0037</name>
</gene>
<name>E3CVC1_9BACT</name>
<evidence type="ECO:0000313" key="2">
    <source>
        <dbReference type="Proteomes" id="UP000005096"/>
    </source>
</evidence>
<dbReference type="STRING" id="584708.Apau_0037"/>
<evidence type="ECO:0000313" key="1">
    <source>
        <dbReference type="EMBL" id="EFQ22478.1"/>
    </source>
</evidence>
<dbReference type="Pfam" id="PF08902">
    <property type="entry name" value="DUF1848"/>
    <property type="match status" value="1"/>
</dbReference>
<sequence length="314" mass="34828">MNGSRSPEVSPGIVSASRRTDLPAFYAPWLFRRLEAGFAFTVNPFNPHQVSRIDLSPEAVTCLVLWTRNPGPLLARLPWLEARGYRFLIQATHLGYPRELEPRLLPPHRALGLLRTLGDRLGSDRTLWRYDPVFLSHATDPSWHRRRFSALCAALAGRVGGVTLSFLDRYPRAERRLRALRGTSLEPWDPERAKEARGPLARDLGEIAAGFGLEARSCAEAGLEPWGIPSGACIDGERIARLWGVPVSRGRDRNQRHGCRCAPSRDLGAYDTCPGGCAYCYALSSPERALGRFARGEAGKEGEERFAQGKGWEG</sequence>
<accession>E3CVC1</accession>
<dbReference type="HOGENOM" id="CLU_069130_0_0_0"/>
<proteinExistence type="predicted"/>
<protein>
    <recommendedName>
        <fullName evidence="3">DNA repair photolyase</fullName>
    </recommendedName>
</protein>
<dbReference type="OrthoDB" id="9771212at2"/>
<dbReference type="AlphaFoldDB" id="E3CVC1"/>
<dbReference type="EMBL" id="CM001022">
    <property type="protein sequence ID" value="EFQ22478.1"/>
    <property type="molecule type" value="Genomic_DNA"/>
</dbReference>
<dbReference type="eggNOG" id="COG1533">
    <property type="taxonomic scope" value="Bacteria"/>
</dbReference>
<dbReference type="InterPro" id="IPR014998">
    <property type="entry name" value="DUF1848"/>
</dbReference>
<keyword evidence="2" id="KW-1185">Reference proteome</keyword>
<organism evidence="1 2">
    <name type="scientific">Aminomonas paucivorans DSM 12260</name>
    <dbReference type="NCBI Taxonomy" id="584708"/>
    <lineage>
        <taxon>Bacteria</taxon>
        <taxon>Thermotogati</taxon>
        <taxon>Synergistota</taxon>
        <taxon>Synergistia</taxon>
        <taxon>Synergistales</taxon>
        <taxon>Synergistaceae</taxon>
        <taxon>Aminomonas</taxon>
    </lineage>
</organism>
<reference evidence="1 2" key="1">
    <citation type="journal article" date="2010" name="Stand. Genomic Sci.">
        <title>Non-contiguous finished genome sequence of Aminomonas paucivorans type strain (GLU-3).</title>
        <authorList>
            <person name="Pitluck S."/>
            <person name="Yasawong M."/>
            <person name="Held B."/>
            <person name="Lapidus A."/>
            <person name="Nolan M."/>
            <person name="Copeland A."/>
            <person name="Lucas S."/>
            <person name="Del Rio T.G."/>
            <person name="Tice H."/>
            <person name="Cheng J.F."/>
            <person name="Chertkov O."/>
            <person name="Goodwin L."/>
            <person name="Tapia R."/>
            <person name="Han C."/>
            <person name="Liolios K."/>
            <person name="Ivanova N."/>
            <person name="Mavromatis K."/>
            <person name="Ovchinnikova G."/>
            <person name="Pati A."/>
            <person name="Chen A."/>
            <person name="Palaniappan K."/>
            <person name="Land M."/>
            <person name="Hauser L."/>
            <person name="Chang Y.J."/>
            <person name="Jeffries C.D."/>
            <person name="Pukall R."/>
            <person name="Spring S."/>
            <person name="Rohde M."/>
            <person name="Sikorski J."/>
            <person name="Goker M."/>
            <person name="Woyke T."/>
            <person name="Bristow J."/>
            <person name="Eisen J.A."/>
            <person name="Markowitz V."/>
            <person name="Hugenholtz P."/>
            <person name="Kyrpides N.C."/>
            <person name="Klenk H.P."/>
        </authorList>
    </citation>
    <scope>NUCLEOTIDE SEQUENCE [LARGE SCALE GENOMIC DNA]</scope>
    <source>
        <strain evidence="1 2">DSM 12260</strain>
    </source>
</reference>
<dbReference type="RefSeq" id="WP_006299615.1">
    <property type="nucleotide sequence ID" value="NZ_CM001022.1"/>
</dbReference>
<dbReference type="PaxDb" id="584708-Apau_0037"/>
<dbReference type="Proteomes" id="UP000005096">
    <property type="component" value="Chromosome"/>
</dbReference>
<evidence type="ECO:0008006" key="3">
    <source>
        <dbReference type="Google" id="ProtNLM"/>
    </source>
</evidence>